<evidence type="ECO:0000313" key="4">
    <source>
        <dbReference type="EMBL" id="TAJ45643.1"/>
    </source>
</evidence>
<comment type="similarity">
    <text evidence="3">Belongs to the eukaryotic ribosomal protein eS24 family.</text>
</comment>
<dbReference type="GO" id="GO:0005840">
    <property type="term" value="C:ribosome"/>
    <property type="evidence" value="ECO:0007669"/>
    <property type="project" value="UniProtKB-KW"/>
</dbReference>
<reference evidence="4 5" key="1">
    <citation type="submission" date="2017-11" db="EMBL/GenBank/DDBJ databases">
        <title>Isolation and Characterization of Methanofollis Species from Methane Seep Offshore SW Taiwan.</title>
        <authorList>
            <person name="Teng N.-H."/>
            <person name="Lai M.-C."/>
            <person name="Chen S.-C."/>
        </authorList>
    </citation>
    <scope>NUCLEOTIDE SEQUENCE [LARGE SCALE GENOMIC DNA]</scope>
    <source>
        <strain evidence="4 5">FWC-SCC2</strain>
    </source>
</reference>
<dbReference type="InterPro" id="IPR012677">
    <property type="entry name" value="Nucleotide-bd_a/b_plait_sf"/>
</dbReference>
<accession>A0A483CRA8</accession>
<dbReference type="HAMAP" id="MF_00545">
    <property type="entry name" value="Ribosomal_eS24"/>
    <property type="match status" value="1"/>
</dbReference>
<dbReference type="Proteomes" id="UP000292580">
    <property type="component" value="Unassembled WGS sequence"/>
</dbReference>
<sequence>MEFEITRDNRNELLNRREVHYTLTYDGATPSRVQILGKLAALMNAPENLVVLDSMKKRFGAMEVEGVARIYDNEDALKMTEREYLVKRSAPAAKEAE</sequence>
<dbReference type="Gene3D" id="3.30.70.330">
    <property type="match status" value="1"/>
</dbReference>
<dbReference type="SUPFAM" id="SSF54189">
    <property type="entry name" value="Ribosomal proteins S24e, L23 and L15e"/>
    <property type="match status" value="1"/>
</dbReference>
<evidence type="ECO:0000256" key="1">
    <source>
        <dbReference type="ARBA" id="ARBA00022980"/>
    </source>
</evidence>
<dbReference type="InterPro" id="IPR001976">
    <property type="entry name" value="Ribosomal_eS24"/>
</dbReference>
<dbReference type="OrthoDB" id="27533at2157"/>
<keyword evidence="1 3" id="KW-0689">Ribosomal protein</keyword>
<name>A0A483CRA8_9EURY</name>
<protein>
    <recommendedName>
        <fullName evidence="3">Small ribosomal subunit protein eS24</fullName>
    </recommendedName>
</protein>
<dbReference type="AlphaFoldDB" id="A0A483CRA8"/>
<dbReference type="GO" id="GO:1990904">
    <property type="term" value="C:ribonucleoprotein complex"/>
    <property type="evidence" value="ECO:0007669"/>
    <property type="project" value="UniProtKB-KW"/>
</dbReference>
<evidence type="ECO:0000313" key="5">
    <source>
        <dbReference type="Proteomes" id="UP000292580"/>
    </source>
</evidence>
<keyword evidence="5" id="KW-1185">Reference proteome</keyword>
<dbReference type="GO" id="GO:0003735">
    <property type="term" value="F:structural constituent of ribosome"/>
    <property type="evidence" value="ECO:0007669"/>
    <property type="project" value="InterPro"/>
</dbReference>
<evidence type="ECO:0000256" key="3">
    <source>
        <dbReference type="HAMAP-Rule" id="MF_00545"/>
    </source>
</evidence>
<gene>
    <name evidence="3" type="primary">rps24e</name>
    <name evidence="4" type="ORF">CUJ86_02700</name>
</gene>
<keyword evidence="2 3" id="KW-0687">Ribonucleoprotein</keyword>
<evidence type="ECO:0000256" key="2">
    <source>
        <dbReference type="ARBA" id="ARBA00023274"/>
    </source>
</evidence>
<dbReference type="Pfam" id="PF01282">
    <property type="entry name" value="Ribosomal_S24e"/>
    <property type="match status" value="1"/>
</dbReference>
<dbReference type="RefSeq" id="WP_130646007.1">
    <property type="nucleotide sequence ID" value="NZ_PGCL01000001.1"/>
</dbReference>
<organism evidence="4 5">
    <name type="scientific">Methanofollis fontis</name>
    <dbReference type="NCBI Taxonomy" id="2052832"/>
    <lineage>
        <taxon>Archaea</taxon>
        <taxon>Methanobacteriati</taxon>
        <taxon>Methanobacteriota</taxon>
        <taxon>Stenosarchaea group</taxon>
        <taxon>Methanomicrobia</taxon>
        <taxon>Methanomicrobiales</taxon>
        <taxon>Methanomicrobiaceae</taxon>
        <taxon>Methanofollis</taxon>
    </lineage>
</organism>
<dbReference type="InterPro" id="IPR012678">
    <property type="entry name" value="Ribosomal_uL23/eL15/eS24_sf"/>
</dbReference>
<dbReference type="EMBL" id="PGCL01000001">
    <property type="protein sequence ID" value="TAJ45643.1"/>
    <property type="molecule type" value="Genomic_DNA"/>
</dbReference>
<comment type="caution">
    <text evidence="4">The sequence shown here is derived from an EMBL/GenBank/DDBJ whole genome shotgun (WGS) entry which is preliminary data.</text>
</comment>
<proteinExistence type="inferred from homology"/>
<dbReference type="GO" id="GO:0006412">
    <property type="term" value="P:translation"/>
    <property type="evidence" value="ECO:0007669"/>
    <property type="project" value="UniProtKB-UniRule"/>
</dbReference>